<gene>
    <name evidence="1" type="ORF">IT774_01005</name>
</gene>
<accession>A0A7S9DXR8</accession>
<evidence type="ECO:0000313" key="2">
    <source>
        <dbReference type="Proteomes" id="UP000595095"/>
    </source>
</evidence>
<reference evidence="1 2" key="1">
    <citation type="submission" date="2020-11" db="EMBL/GenBank/DDBJ databases">
        <title>Complete genome sequence for Salinimonas sp. strain G2-b.</title>
        <authorList>
            <person name="Park S.-J."/>
        </authorList>
    </citation>
    <scope>NUCLEOTIDE SEQUENCE [LARGE SCALE GENOMIC DNA]</scope>
    <source>
        <strain evidence="1 2">G2-b</strain>
    </source>
</reference>
<protein>
    <recommendedName>
        <fullName evidence="3">Lipoprotein</fullName>
    </recommendedName>
</protein>
<dbReference type="AlphaFoldDB" id="A0A7S9DXR8"/>
<organism evidence="1 2">
    <name type="scientific">Salinimonas marina</name>
    <dbReference type="NCBI Taxonomy" id="2785918"/>
    <lineage>
        <taxon>Bacteria</taxon>
        <taxon>Pseudomonadati</taxon>
        <taxon>Pseudomonadota</taxon>
        <taxon>Gammaproteobacteria</taxon>
        <taxon>Alteromonadales</taxon>
        <taxon>Alteromonadaceae</taxon>
        <taxon>Alteromonas/Salinimonas group</taxon>
        <taxon>Salinimonas</taxon>
    </lineage>
</organism>
<dbReference type="Proteomes" id="UP000595095">
    <property type="component" value="Chromosome"/>
</dbReference>
<proteinExistence type="predicted"/>
<name>A0A7S9DXR8_9ALTE</name>
<dbReference type="RefSeq" id="WP_195810961.1">
    <property type="nucleotide sequence ID" value="NZ_CP064795.1"/>
</dbReference>
<keyword evidence="2" id="KW-1185">Reference proteome</keyword>
<dbReference type="KEGG" id="smaa:IT774_01005"/>
<dbReference type="PROSITE" id="PS51257">
    <property type="entry name" value="PROKAR_LIPOPROTEIN"/>
    <property type="match status" value="1"/>
</dbReference>
<dbReference type="EMBL" id="CP064795">
    <property type="protein sequence ID" value="QPG05879.1"/>
    <property type="molecule type" value="Genomic_DNA"/>
</dbReference>
<evidence type="ECO:0000313" key="1">
    <source>
        <dbReference type="EMBL" id="QPG05879.1"/>
    </source>
</evidence>
<sequence length="167" mass="18557">MQWLTARGLLSRIELRIIAAIAAVLVLASSCAVRQPEQVEGTWVVTEALNTSTSAMSSNQAKQWLGQSYHYGADQLILGQIQCQSPKYKKEQLDKDEFQQQFHVPLATLGKGLTDVDTFSIECNRGASIPGQTVFLTGHQEAYILWDGVFFKLEKTDQLTKAPLARD</sequence>
<evidence type="ECO:0008006" key="3">
    <source>
        <dbReference type="Google" id="ProtNLM"/>
    </source>
</evidence>